<dbReference type="STRING" id="767452.AVL62_15560"/>
<reference evidence="1 2" key="1">
    <citation type="submission" date="2015-12" db="EMBL/GenBank/DDBJ databases">
        <title>Serinicoccus chungangenesis strain CD08_5 genome sequencing and assembly.</title>
        <authorList>
            <person name="Chander A.M."/>
            <person name="Kaur G."/>
            <person name="Nair G.R."/>
            <person name="Dhawan D.K."/>
            <person name="Kochhar R.K."/>
            <person name="Mayilraj S."/>
            <person name="Bhadada S.K."/>
        </authorList>
    </citation>
    <scope>NUCLEOTIDE SEQUENCE [LARGE SCALE GENOMIC DNA]</scope>
    <source>
        <strain evidence="1 2">CD08_5</strain>
    </source>
</reference>
<evidence type="ECO:0000313" key="1">
    <source>
        <dbReference type="EMBL" id="KUG57235.1"/>
    </source>
</evidence>
<sequence>MMTTPRQDRPRLAVATIVHHEHEALLGQVDGLAMSTWPPDLHVVLSVSDRELTRNRLPIRSDRWETRVPRLQMPGGTRPWEHEALVRAMDAAADSDAEVLVFMAVDSIPAPGLLQAYAEQAGDVQGTPPTVLEAQVVALAPPGPLGYPVSSELETWATTEDRGADSRPGPTPASFGLLTRHWDQVRDSWRELAQDGRAAVTPAAAAMAGAGSSRQLRGAVVYRQHPAAATARYMHGRGDQLIDESDGTDSVSA</sequence>
<dbReference type="AlphaFoldDB" id="A0A0W8IBA0"/>
<protein>
    <recommendedName>
        <fullName evidence="3">MobA-like NTP transferase domain-containing protein</fullName>
    </recommendedName>
</protein>
<comment type="caution">
    <text evidence="1">The sequence shown here is derived from an EMBL/GenBank/DDBJ whole genome shotgun (WGS) entry which is preliminary data.</text>
</comment>
<evidence type="ECO:0000313" key="2">
    <source>
        <dbReference type="Proteomes" id="UP000054837"/>
    </source>
</evidence>
<gene>
    <name evidence="1" type="ORF">AVL62_15560</name>
</gene>
<dbReference type="EMBL" id="LQBL01000007">
    <property type="protein sequence ID" value="KUG57235.1"/>
    <property type="molecule type" value="Genomic_DNA"/>
</dbReference>
<dbReference type="Proteomes" id="UP000054837">
    <property type="component" value="Unassembled WGS sequence"/>
</dbReference>
<evidence type="ECO:0008006" key="3">
    <source>
        <dbReference type="Google" id="ProtNLM"/>
    </source>
</evidence>
<keyword evidence="2" id="KW-1185">Reference proteome</keyword>
<name>A0A0W8IBA0_9MICO</name>
<dbReference type="OrthoDB" id="4861558at2"/>
<proteinExistence type="predicted"/>
<accession>A0A0W8IBA0</accession>
<dbReference type="RefSeq" id="WP_058890357.1">
    <property type="nucleotide sequence ID" value="NZ_LQBL01000007.1"/>
</dbReference>
<organism evidence="1 2">
    <name type="scientific">Serinicoccus chungangensis</name>
    <dbReference type="NCBI Taxonomy" id="767452"/>
    <lineage>
        <taxon>Bacteria</taxon>
        <taxon>Bacillati</taxon>
        <taxon>Actinomycetota</taxon>
        <taxon>Actinomycetes</taxon>
        <taxon>Micrococcales</taxon>
        <taxon>Ornithinimicrobiaceae</taxon>
        <taxon>Serinicoccus</taxon>
    </lineage>
</organism>